<feature type="transmembrane region" description="Helical" evidence="1">
    <location>
        <begin position="32"/>
        <end position="50"/>
    </location>
</feature>
<protein>
    <recommendedName>
        <fullName evidence="4">HdeD family acid-resistance protein</fullName>
    </recommendedName>
</protein>
<feature type="transmembrane region" description="Helical" evidence="1">
    <location>
        <begin position="149"/>
        <end position="168"/>
    </location>
</feature>
<evidence type="ECO:0008006" key="4">
    <source>
        <dbReference type="Google" id="ProtNLM"/>
    </source>
</evidence>
<evidence type="ECO:0000256" key="1">
    <source>
        <dbReference type="SAM" id="Phobius"/>
    </source>
</evidence>
<feature type="transmembrane region" description="Helical" evidence="1">
    <location>
        <begin position="174"/>
        <end position="195"/>
    </location>
</feature>
<dbReference type="AlphaFoldDB" id="A0A7K0BLS1"/>
<sequence>MSVTQPNTGADLPRPPGEGDGALLMRPAGGHWALPVLAGVLSFGLGLAIVCWPRATIGVIAVLIGLQFVFGGVLRLAQAVFADGDGGSRVLFAVLGALSLVVGVLALRDVHRTVAVLALIVGLAWLAGGVIEFVVVLSDKARPGRRPALALSALSVLAGIVLLTFPGITLVALTWGFGLGLMTWGIVTVLVALWIRHAVTKAEAA</sequence>
<feature type="transmembrane region" description="Helical" evidence="1">
    <location>
        <begin position="56"/>
        <end position="77"/>
    </location>
</feature>
<dbReference type="Pfam" id="PF03729">
    <property type="entry name" value="DUF308"/>
    <property type="match status" value="2"/>
</dbReference>
<dbReference type="InterPro" id="IPR005325">
    <property type="entry name" value="DUF308_memb"/>
</dbReference>
<dbReference type="PANTHER" id="PTHR34989">
    <property type="entry name" value="PROTEIN HDED"/>
    <property type="match status" value="1"/>
</dbReference>
<dbReference type="InterPro" id="IPR052712">
    <property type="entry name" value="Acid_resist_chaperone_HdeD"/>
</dbReference>
<dbReference type="GO" id="GO:0005886">
    <property type="term" value="C:plasma membrane"/>
    <property type="evidence" value="ECO:0007669"/>
    <property type="project" value="TreeGrafter"/>
</dbReference>
<organism evidence="2 3">
    <name type="scientific">Actinomadura macrotermitis</name>
    <dbReference type="NCBI Taxonomy" id="2585200"/>
    <lineage>
        <taxon>Bacteria</taxon>
        <taxon>Bacillati</taxon>
        <taxon>Actinomycetota</taxon>
        <taxon>Actinomycetes</taxon>
        <taxon>Streptosporangiales</taxon>
        <taxon>Thermomonosporaceae</taxon>
        <taxon>Actinomadura</taxon>
    </lineage>
</organism>
<dbReference type="Proteomes" id="UP000487268">
    <property type="component" value="Unassembled WGS sequence"/>
</dbReference>
<dbReference type="RefSeq" id="WP_153530383.1">
    <property type="nucleotide sequence ID" value="NZ_WEGH01000001.1"/>
</dbReference>
<keyword evidence="1" id="KW-1133">Transmembrane helix</keyword>
<keyword evidence="3" id="KW-1185">Reference proteome</keyword>
<dbReference type="EMBL" id="WEGH01000001">
    <property type="protein sequence ID" value="MQY02101.1"/>
    <property type="molecule type" value="Genomic_DNA"/>
</dbReference>
<gene>
    <name evidence="2" type="ORF">ACRB68_01280</name>
</gene>
<keyword evidence="1" id="KW-0472">Membrane</keyword>
<keyword evidence="1" id="KW-0812">Transmembrane</keyword>
<dbReference type="PANTHER" id="PTHR34989:SF1">
    <property type="entry name" value="PROTEIN HDED"/>
    <property type="match status" value="1"/>
</dbReference>
<evidence type="ECO:0000313" key="3">
    <source>
        <dbReference type="Proteomes" id="UP000487268"/>
    </source>
</evidence>
<feature type="transmembrane region" description="Helical" evidence="1">
    <location>
        <begin position="89"/>
        <end position="107"/>
    </location>
</feature>
<reference evidence="2 3" key="1">
    <citation type="submission" date="2019-10" db="EMBL/GenBank/DDBJ databases">
        <title>Actinomadura rubteroloni sp. nov. and Actinomadura macrotermitis sp. nov., isolated from the gut of fungus growing-termite Macrotermes natalensis.</title>
        <authorList>
            <person name="Benndorf R."/>
            <person name="Martin K."/>
            <person name="Kuefner M."/>
            <person name="De Beer W."/>
            <person name="Kaster A.-K."/>
            <person name="Vollmers J."/>
            <person name="Poulsen M."/>
            <person name="Beemelmanns C."/>
        </authorList>
    </citation>
    <scope>NUCLEOTIDE SEQUENCE [LARGE SCALE GENOMIC DNA]</scope>
    <source>
        <strain evidence="2 3">RB68</strain>
    </source>
</reference>
<dbReference type="OrthoDB" id="3474102at2"/>
<proteinExistence type="predicted"/>
<evidence type="ECO:0000313" key="2">
    <source>
        <dbReference type="EMBL" id="MQY02101.1"/>
    </source>
</evidence>
<comment type="caution">
    <text evidence="2">The sequence shown here is derived from an EMBL/GenBank/DDBJ whole genome shotgun (WGS) entry which is preliminary data.</text>
</comment>
<name>A0A7K0BLS1_9ACTN</name>
<feature type="transmembrane region" description="Helical" evidence="1">
    <location>
        <begin position="113"/>
        <end position="137"/>
    </location>
</feature>
<accession>A0A7K0BLS1</accession>